<dbReference type="InterPro" id="IPR015943">
    <property type="entry name" value="WD40/YVTN_repeat-like_dom_sf"/>
</dbReference>
<dbReference type="InterPro" id="IPR002372">
    <property type="entry name" value="PQQ_rpt_dom"/>
</dbReference>
<evidence type="ECO:0000259" key="2">
    <source>
        <dbReference type="Pfam" id="PF13360"/>
    </source>
</evidence>
<dbReference type="Gene3D" id="2.130.10.10">
    <property type="entry name" value="YVTN repeat-like/Quinoprotein amine dehydrogenase"/>
    <property type="match status" value="1"/>
</dbReference>
<dbReference type="SMART" id="SM00564">
    <property type="entry name" value="PQQ"/>
    <property type="match status" value="5"/>
</dbReference>
<dbReference type="Pfam" id="PF13360">
    <property type="entry name" value="PQQ_2"/>
    <property type="match status" value="1"/>
</dbReference>
<evidence type="ECO:0000313" key="3">
    <source>
        <dbReference type="Proteomes" id="UP000887565"/>
    </source>
</evidence>
<dbReference type="Proteomes" id="UP000887565">
    <property type="component" value="Unplaced"/>
</dbReference>
<dbReference type="InterPro" id="IPR011047">
    <property type="entry name" value="Quinoprotein_ADH-like_sf"/>
</dbReference>
<feature type="domain" description="Pyrrolo-quinoline quinone repeat" evidence="2">
    <location>
        <begin position="34"/>
        <end position="224"/>
    </location>
</feature>
<evidence type="ECO:0000313" key="4">
    <source>
        <dbReference type="WBParaSite" id="nRc.2.0.1.t06539-RA"/>
    </source>
</evidence>
<accession>A0A915HXC8</accession>
<dbReference type="InterPro" id="IPR018391">
    <property type="entry name" value="PQQ_b-propeller_rpt"/>
</dbReference>
<dbReference type="CDD" id="cd09769">
    <property type="entry name" value="Luminal_IRE1"/>
    <property type="match status" value="1"/>
</dbReference>
<organism evidence="3 4">
    <name type="scientific">Romanomermis culicivorax</name>
    <name type="common">Nematode worm</name>
    <dbReference type="NCBI Taxonomy" id="13658"/>
    <lineage>
        <taxon>Eukaryota</taxon>
        <taxon>Metazoa</taxon>
        <taxon>Ecdysozoa</taxon>
        <taxon>Nematoda</taxon>
        <taxon>Enoplea</taxon>
        <taxon>Dorylaimia</taxon>
        <taxon>Mermithida</taxon>
        <taxon>Mermithoidea</taxon>
        <taxon>Mermithidae</taxon>
        <taxon>Romanomermis</taxon>
    </lineage>
</organism>
<reference evidence="4" key="1">
    <citation type="submission" date="2022-11" db="UniProtKB">
        <authorList>
            <consortium name="WormBaseParasite"/>
        </authorList>
    </citation>
    <scope>IDENTIFICATION</scope>
</reference>
<dbReference type="WBParaSite" id="nRc.2.0.1.t06539-RA">
    <property type="protein sequence ID" value="nRc.2.0.1.t06539-RA"/>
    <property type="gene ID" value="nRc.2.0.1.g06539"/>
</dbReference>
<protein>
    <recommendedName>
        <fullName evidence="2">Pyrrolo-quinoline quinone repeat domain-containing protein</fullName>
    </recommendedName>
</protein>
<feature type="chain" id="PRO_5037587526" description="Pyrrolo-quinoline quinone repeat domain-containing protein" evidence="1">
    <location>
        <begin position="24"/>
        <end position="378"/>
    </location>
</feature>
<keyword evidence="1" id="KW-0732">Signal</keyword>
<feature type="signal peptide" evidence="1">
    <location>
        <begin position="1"/>
        <end position="23"/>
    </location>
</feature>
<dbReference type="AlphaFoldDB" id="A0A915HXC8"/>
<keyword evidence="3" id="KW-1185">Reference proteome</keyword>
<name>A0A915HXC8_ROMCU</name>
<dbReference type="SUPFAM" id="SSF50998">
    <property type="entry name" value="Quinoprotein alcohol dehydrogenase-like"/>
    <property type="match status" value="1"/>
</dbReference>
<dbReference type="OMA" id="MTIRRFC"/>
<sequence length="378" mass="42544">MMTIRRFCPPFVGLFVLLGYSSANNDYLRSLQSEDRILVVSTIDGNLTAVSWKTGEIKWTLDEAPVLKVPMSVTNGYFLPDPRDGTLYILNHNKLKKLPLTIPQLVQASPCRTVDGIMYAGRKHDVWFSLNPETGQKIDSLSNEGAEKVCPASAVQHSVYLGRTEYSLTMFDEKSRSKKWNASFIDYSSQVFPSDLNYGYNFYSSTIGGRLVTVDSTTGDIVWKRKFDTLVVAVYSLENSGLHRLPLTILGQKTLDRLLNSVDFENNASEQDHQQQQWKFLFNKRHEKVSLYPALYVGEFENGLYAIPSLVDESTVTFVPQSKEPPLLPGPLDSVRQEKSSDDFRTSGQKFLPVNYDVAKLLAGDGFSDILFFGNVEV</sequence>
<proteinExistence type="predicted"/>
<evidence type="ECO:0000256" key="1">
    <source>
        <dbReference type="SAM" id="SignalP"/>
    </source>
</evidence>